<evidence type="ECO:0000259" key="4">
    <source>
        <dbReference type="Pfam" id="PF25989"/>
    </source>
</evidence>
<evidence type="ECO:0000313" key="6">
    <source>
        <dbReference type="Proteomes" id="UP000528460"/>
    </source>
</evidence>
<dbReference type="Proteomes" id="UP000528460">
    <property type="component" value="Unassembled WGS sequence"/>
</dbReference>
<dbReference type="Gene3D" id="2.40.30.170">
    <property type="match status" value="1"/>
</dbReference>
<gene>
    <name evidence="5" type="ORF">HNS30_34330</name>
</gene>
<dbReference type="InterPro" id="IPR058792">
    <property type="entry name" value="Beta-barrel_RND_2"/>
</dbReference>
<dbReference type="PANTHER" id="PTHR30469:SF15">
    <property type="entry name" value="HLYD FAMILY OF SECRETION PROTEINS"/>
    <property type="match status" value="1"/>
</dbReference>
<accession>A0A7Y4K1A9</accession>
<dbReference type="InterPro" id="IPR058637">
    <property type="entry name" value="YknX-like_C"/>
</dbReference>
<dbReference type="InterPro" id="IPR058625">
    <property type="entry name" value="MdtA-like_BSH"/>
</dbReference>
<name>A0A7Y4K1A9_9BACT</name>
<dbReference type="GO" id="GO:1990281">
    <property type="term" value="C:efflux pump complex"/>
    <property type="evidence" value="ECO:0007669"/>
    <property type="project" value="TreeGrafter"/>
</dbReference>
<dbReference type="Pfam" id="PF25917">
    <property type="entry name" value="BSH_RND"/>
    <property type="match status" value="1"/>
</dbReference>
<feature type="domain" description="Multidrug resistance protein MdtA-like barrel-sandwich hybrid" evidence="2">
    <location>
        <begin position="59"/>
        <end position="241"/>
    </location>
</feature>
<dbReference type="Pfam" id="PF25989">
    <property type="entry name" value="YknX_C"/>
    <property type="match status" value="1"/>
</dbReference>
<dbReference type="InterPro" id="IPR006143">
    <property type="entry name" value="RND_pump_MFP"/>
</dbReference>
<dbReference type="Gene3D" id="2.40.420.20">
    <property type="match status" value="1"/>
</dbReference>
<dbReference type="GO" id="GO:0015562">
    <property type="term" value="F:efflux transmembrane transporter activity"/>
    <property type="evidence" value="ECO:0007669"/>
    <property type="project" value="TreeGrafter"/>
</dbReference>
<feature type="domain" description="YknX-like C-terminal permuted SH3-like" evidence="4">
    <location>
        <begin position="331"/>
        <end position="399"/>
    </location>
</feature>
<dbReference type="AlphaFoldDB" id="A0A7Y4K1A9"/>
<evidence type="ECO:0000259" key="2">
    <source>
        <dbReference type="Pfam" id="PF25917"/>
    </source>
</evidence>
<organism evidence="5 6">
    <name type="scientific">Corallococcus exercitus</name>
    <dbReference type="NCBI Taxonomy" id="2316736"/>
    <lineage>
        <taxon>Bacteria</taxon>
        <taxon>Pseudomonadati</taxon>
        <taxon>Myxococcota</taxon>
        <taxon>Myxococcia</taxon>
        <taxon>Myxococcales</taxon>
        <taxon>Cystobacterineae</taxon>
        <taxon>Myxococcaceae</taxon>
        <taxon>Corallococcus</taxon>
    </lineage>
</organism>
<dbReference type="NCBIfam" id="TIGR01730">
    <property type="entry name" value="RND_mfp"/>
    <property type="match status" value="1"/>
</dbReference>
<dbReference type="EMBL" id="JABFJW010000419">
    <property type="protein sequence ID" value="NOK14132.1"/>
    <property type="molecule type" value="Genomic_DNA"/>
</dbReference>
<evidence type="ECO:0000313" key="5">
    <source>
        <dbReference type="EMBL" id="NOK14132.1"/>
    </source>
</evidence>
<evidence type="ECO:0000259" key="3">
    <source>
        <dbReference type="Pfam" id="PF25954"/>
    </source>
</evidence>
<dbReference type="Gene3D" id="2.40.50.100">
    <property type="match status" value="2"/>
</dbReference>
<dbReference type="Pfam" id="PF25954">
    <property type="entry name" value="Beta-barrel_RND_2"/>
    <property type="match status" value="1"/>
</dbReference>
<protein>
    <submittedName>
        <fullName evidence="5">Efflux RND transporter periplasmic adaptor subunit</fullName>
    </submittedName>
</protein>
<dbReference type="PANTHER" id="PTHR30469">
    <property type="entry name" value="MULTIDRUG RESISTANCE PROTEIN MDTA"/>
    <property type="match status" value="1"/>
</dbReference>
<proteinExistence type="inferred from homology"/>
<dbReference type="RefSeq" id="WP_171421248.1">
    <property type="nucleotide sequence ID" value="NZ_JABFJW010000419.1"/>
</dbReference>
<dbReference type="Gene3D" id="1.10.287.470">
    <property type="entry name" value="Helix hairpin bin"/>
    <property type="match status" value="1"/>
</dbReference>
<sequence length="402" mass="42386">MPRRSKQHRILVAGALVALLAGGGLVRHMLGTGVAVATVESRPLVQLVVMSGRVRSPGTATLAALVPGTVVQLPVEEGEAVEPGQLLVVLEDAELRAEELRARGVLAEAQARLAQLRTVGARVAGAAQVQARAELERTRLQYERFQQLSAGGAASQAQLDDARSAFEQARARSESADLQALSASPGGTERALAQATVMQAEAALLAAQTRLDHARIRAPAAGTVLRRLVEPGDSVQPGTALVLLARDLRKELEAAPDERSLAQLKPGQPARVSTDAFPGEVFDATLRYLAPEVDAERGTVTVRFDVPAPPPSLRPDMTVSISVETGRRDPALVLPTGAVRDAQGAAPWVLAVRDGRAARVPVVLGLRGEGAVEVVRGLDRGEQIILPSEQAVREGARVRPHP</sequence>
<evidence type="ECO:0000256" key="1">
    <source>
        <dbReference type="ARBA" id="ARBA00009477"/>
    </source>
</evidence>
<reference evidence="5 6" key="1">
    <citation type="submission" date="2020-05" db="EMBL/GenBank/DDBJ databases">
        <authorList>
            <person name="Whitworth D."/>
        </authorList>
    </citation>
    <scope>NUCLEOTIDE SEQUENCE [LARGE SCALE GENOMIC DNA]</scope>
    <source>
        <strain evidence="5 6">CA046A</strain>
    </source>
</reference>
<feature type="domain" description="CusB-like beta-barrel" evidence="3">
    <location>
        <begin position="253"/>
        <end position="325"/>
    </location>
</feature>
<comment type="similarity">
    <text evidence="1">Belongs to the membrane fusion protein (MFP) (TC 8.A.1) family.</text>
</comment>
<dbReference type="SUPFAM" id="SSF111369">
    <property type="entry name" value="HlyD-like secretion proteins"/>
    <property type="match status" value="3"/>
</dbReference>
<comment type="caution">
    <text evidence="5">The sequence shown here is derived from an EMBL/GenBank/DDBJ whole genome shotgun (WGS) entry which is preliminary data.</text>
</comment>